<keyword evidence="7" id="KW-0418">Kinase</keyword>
<dbReference type="GO" id="GO:0006275">
    <property type="term" value="P:regulation of DNA replication"/>
    <property type="evidence" value="ECO:0007669"/>
    <property type="project" value="InterPro"/>
</dbReference>
<keyword evidence="19" id="KW-1185">Reference proteome</keyword>
<dbReference type="InterPro" id="IPR000730">
    <property type="entry name" value="Pr_cel_nuc_antig"/>
</dbReference>
<evidence type="ECO:0000256" key="7">
    <source>
        <dbReference type="ARBA" id="ARBA00022777"/>
    </source>
</evidence>
<dbReference type="PANTHER" id="PTHR11352">
    <property type="entry name" value="PROLIFERATING CELL NUCLEAR ANTIGEN"/>
    <property type="match status" value="1"/>
</dbReference>
<accession>A0AAV9NCV8</accession>
<comment type="similarity">
    <text evidence="3 13">Belongs to the PCNA family.</text>
</comment>
<keyword evidence="6" id="KW-0547">Nucleotide-binding</keyword>
<comment type="similarity">
    <text evidence="2">Belongs to the pyridoxine kinase family.</text>
</comment>
<dbReference type="CDD" id="cd00577">
    <property type="entry name" value="PCNA"/>
    <property type="match status" value="1"/>
</dbReference>
<dbReference type="PRINTS" id="PR00339">
    <property type="entry name" value="PCNACYCLIN"/>
</dbReference>
<evidence type="ECO:0000259" key="17">
    <source>
        <dbReference type="Pfam" id="PF08543"/>
    </source>
</evidence>
<dbReference type="CDD" id="cd01173">
    <property type="entry name" value="pyridoxal_pyridoxamine_kinase"/>
    <property type="match status" value="1"/>
</dbReference>
<dbReference type="GO" id="GO:0003677">
    <property type="term" value="F:DNA binding"/>
    <property type="evidence" value="ECO:0007669"/>
    <property type="project" value="UniProtKB-KW"/>
</dbReference>
<dbReference type="Gene3D" id="3.40.1190.20">
    <property type="match status" value="1"/>
</dbReference>
<dbReference type="GO" id="GO:0030337">
    <property type="term" value="F:DNA polymerase processivity factor activity"/>
    <property type="evidence" value="ECO:0007669"/>
    <property type="project" value="InterPro"/>
</dbReference>
<dbReference type="Pfam" id="PF02747">
    <property type="entry name" value="PCNA_C"/>
    <property type="match status" value="1"/>
</dbReference>
<dbReference type="GO" id="GO:0009443">
    <property type="term" value="P:pyridoxal 5'-phosphate salvage"/>
    <property type="evidence" value="ECO:0007669"/>
    <property type="project" value="InterPro"/>
</dbReference>
<dbReference type="NCBIfam" id="TIGR00590">
    <property type="entry name" value="pcna"/>
    <property type="match status" value="1"/>
</dbReference>
<dbReference type="GeneID" id="89970398"/>
<dbReference type="Proteomes" id="UP001358417">
    <property type="component" value="Unassembled WGS sequence"/>
</dbReference>
<evidence type="ECO:0000259" key="15">
    <source>
        <dbReference type="Pfam" id="PF00705"/>
    </source>
</evidence>
<dbReference type="SUPFAM" id="SSF53613">
    <property type="entry name" value="Ribokinase-like"/>
    <property type="match status" value="1"/>
</dbReference>
<dbReference type="HAMAP" id="MF_00317">
    <property type="entry name" value="DNApol_clamp_arch"/>
    <property type="match status" value="1"/>
</dbReference>
<keyword evidence="4" id="KW-0808">Transferase</keyword>
<organism evidence="18 19">
    <name type="scientific">Exophiala bonariae</name>
    <dbReference type="NCBI Taxonomy" id="1690606"/>
    <lineage>
        <taxon>Eukaryota</taxon>
        <taxon>Fungi</taxon>
        <taxon>Dikarya</taxon>
        <taxon>Ascomycota</taxon>
        <taxon>Pezizomycotina</taxon>
        <taxon>Eurotiomycetes</taxon>
        <taxon>Chaetothyriomycetidae</taxon>
        <taxon>Chaetothyriales</taxon>
        <taxon>Herpotrichiellaceae</taxon>
        <taxon>Exophiala</taxon>
    </lineage>
</organism>
<comment type="subcellular location">
    <subcellularLocation>
        <location evidence="1 12">Nucleus</location>
    </subcellularLocation>
</comment>
<dbReference type="PANTHER" id="PTHR11352:SF0">
    <property type="entry name" value="PROLIFERATING CELL NUCLEAR ANTIGEN"/>
    <property type="match status" value="1"/>
</dbReference>
<comment type="caution">
    <text evidence="18">The sequence shown here is derived from an EMBL/GenBank/DDBJ whole genome shotgun (WGS) entry which is preliminary data.</text>
</comment>
<comment type="function">
    <text evidence="12">This protein is an auxiliary protein of DNA polymerase delta and is involved in the control of eukaryotic DNA replication by increasing the polymerase's processivity during elongation of the leading strand.</text>
</comment>
<dbReference type="GO" id="GO:0006272">
    <property type="term" value="P:leading strand elongation"/>
    <property type="evidence" value="ECO:0007669"/>
    <property type="project" value="TreeGrafter"/>
</dbReference>
<dbReference type="GO" id="GO:0005524">
    <property type="term" value="F:ATP binding"/>
    <property type="evidence" value="ECO:0007669"/>
    <property type="project" value="UniProtKB-KW"/>
</dbReference>
<feature type="domain" description="Proliferating cell nuclear antigen PCNA N-terminal" evidence="15">
    <location>
        <begin position="342"/>
        <end position="452"/>
    </location>
</feature>
<dbReference type="EMBL" id="JAVRRD010000012">
    <property type="protein sequence ID" value="KAK5053212.1"/>
    <property type="molecule type" value="Genomic_DNA"/>
</dbReference>
<evidence type="ECO:0000256" key="3">
    <source>
        <dbReference type="ARBA" id="ARBA00010462"/>
    </source>
</evidence>
<dbReference type="PROSITE" id="PS00293">
    <property type="entry name" value="PCNA_2"/>
    <property type="match status" value="1"/>
</dbReference>
<evidence type="ECO:0000259" key="16">
    <source>
        <dbReference type="Pfam" id="PF02747"/>
    </source>
</evidence>
<evidence type="ECO:0000256" key="13">
    <source>
        <dbReference type="RuleBase" id="RU003671"/>
    </source>
</evidence>
<dbReference type="GO" id="GO:0006273">
    <property type="term" value="P:lagging strand elongation"/>
    <property type="evidence" value="ECO:0007669"/>
    <property type="project" value="UniProtKB-ARBA"/>
</dbReference>
<dbReference type="Pfam" id="PF08543">
    <property type="entry name" value="Phos_pyr_kin"/>
    <property type="match status" value="1"/>
</dbReference>
<evidence type="ECO:0000256" key="4">
    <source>
        <dbReference type="ARBA" id="ARBA00022679"/>
    </source>
</evidence>
<dbReference type="FunFam" id="3.70.10.10:FF:000001">
    <property type="entry name" value="Proliferating cell nuclear antigen"/>
    <property type="match status" value="1"/>
</dbReference>
<dbReference type="NCBIfam" id="TIGR00687">
    <property type="entry name" value="pyridox_kin"/>
    <property type="match status" value="1"/>
</dbReference>
<evidence type="ECO:0000256" key="11">
    <source>
        <dbReference type="ARBA" id="ARBA00054163"/>
    </source>
</evidence>
<feature type="region of interest" description="Disordered" evidence="14">
    <location>
        <begin position="177"/>
        <end position="214"/>
    </location>
</feature>
<dbReference type="Pfam" id="PF00705">
    <property type="entry name" value="PCNA_N"/>
    <property type="match status" value="1"/>
</dbReference>
<feature type="compositionally biased region" description="Basic and acidic residues" evidence="14">
    <location>
        <begin position="200"/>
        <end position="214"/>
    </location>
</feature>
<evidence type="ECO:0000256" key="1">
    <source>
        <dbReference type="ARBA" id="ARBA00004123"/>
    </source>
</evidence>
<keyword evidence="8" id="KW-0067">ATP-binding</keyword>
<keyword evidence="5 13" id="KW-0235">DNA replication</keyword>
<protein>
    <recommendedName>
        <fullName evidence="12">DNA sliding clamp PCNA</fullName>
    </recommendedName>
</protein>
<dbReference type="InterPro" id="IPR013749">
    <property type="entry name" value="PM/HMP-P_kinase-1"/>
</dbReference>
<dbReference type="Gene3D" id="3.70.10.10">
    <property type="match status" value="1"/>
</dbReference>
<sequence length="923" mass="101434">MSSTRHIFTSRSIETHTHKDKPSKTASKQQTILHSHKRTMSNHAWSLRDGDGQSREDQVHAAIREVRRIADWRSSNPDTLDQRLHLARTAISTLNSTGLTWIHSDSRDRIFVISTLQKLAYHEADAEGVADIADWCMSQWLQLLQRDGESLSVLRGLGQAWLARSQSILARIHCQEGSISSGSSGRPRSQGEVPPYTSTEDARDAERAAAEADTRAHTADYVEARTMLIPAVDYFSRAIEVADRDGGLDGDLLSEAAEATMSLGNVSYSHSNEQQFHRARTVFDQIQICNQYVCYVPASHALDHDIDDFHAVLEARLEQAASLKKVGLANKIPSREHQTDILQVVDAIKDLVQDCNFDCNDSGVALQAMDNSHVALVSMMLKAEMFSPFRCDRNIALGINLTSLTKVLRAAQNEDILTLKAEDAPDVVNLVFESAESDRISEYDIKLMDIDQEHLGIPDTEYAATIEMPSAEFQRICRDLILMSESVSIEANKDGVRFACQGDIGSGSVTVRSHTNVEKEDLSVNINLSEPVSLTFSLKYLVNFCKASGLSNRVKLCLSSEVPLLVEYSLASSSFLRFYLAPKVVYGYVGNKMVTTTLQALGCDVAAINTVNFSNHTGYRQVKGRRTPASEIRELYDGLRQSYLTDFDMLVSGYAPSADVVDVVGFIARDLRYRSTVKPGGFFWILDPVMGDQGRLYVAEEIVPSYKQLVREADLILPNQFEAELLSGVSISSLSGVANAVRTMHKTFGTRHIVVTSVGVGEGKSELLTVVGSTKKSDGSARLFKVEVPKLDCFFSGTGDMFAGLMAARLREACAHADLLARAGWAPDDDVESVDLPLAKATEKVLSSMQIVLEKTLAARDAEMQSFGTSPGASVGGVEGEDGGDSEGKRKYLAQTKAAEVRVVRHAKDLLNPEDRYKAEALE</sequence>
<dbReference type="GO" id="GO:0070987">
    <property type="term" value="P:error-free translesion synthesis"/>
    <property type="evidence" value="ECO:0007669"/>
    <property type="project" value="UniProtKB-ARBA"/>
</dbReference>
<name>A0AAV9NCV8_9EURO</name>
<feature type="domain" description="Pyridoxamine kinase/Phosphomethylpyrimidine kinase" evidence="17">
    <location>
        <begin position="683"/>
        <end position="812"/>
    </location>
</feature>
<feature type="domain" description="Proliferating cell nuclear antigen PCNA C-terminal" evidence="16">
    <location>
        <begin position="456"/>
        <end position="583"/>
    </location>
</feature>
<evidence type="ECO:0000256" key="14">
    <source>
        <dbReference type="SAM" id="MobiDB-lite"/>
    </source>
</evidence>
<feature type="compositionally biased region" description="Basic and acidic residues" evidence="14">
    <location>
        <begin position="13"/>
        <end position="23"/>
    </location>
</feature>
<evidence type="ECO:0000256" key="12">
    <source>
        <dbReference type="RuleBase" id="RU000641"/>
    </source>
</evidence>
<evidence type="ECO:0000256" key="2">
    <source>
        <dbReference type="ARBA" id="ARBA00008805"/>
    </source>
</evidence>
<evidence type="ECO:0000313" key="19">
    <source>
        <dbReference type="Proteomes" id="UP001358417"/>
    </source>
</evidence>
<feature type="region of interest" description="Disordered" evidence="14">
    <location>
        <begin position="1"/>
        <end position="39"/>
    </location>
</feature>
<dbReference type="InterPro" id="IPR004625">
    <property type="entry name" value="PyrdxlKinase"/>
</dbReference>
<keyword evidence="10 12" id="KW-0539">Nucleus</keyword>
<comment type="function">
    <text evidence="11">This protein is an auxiliary protein of DNA polymerase delta and is involved in the control of eukaryotic DNA replication by increasing the polymerase's processibility during elongation of the leading strand. Involved in DNA repair.</text>
</comment>
<dbReference type="InterPro" id="IPR046938">
    <property type="entry name" value="DNA_clamp_sf"/>
</dbReference>
<dbReference type="GO" id="GO:0008478">
    <property type="term" value="F:pyridoxal kinase activity"/>
    <property type="evidence" value="ECO:0007669"/>
    <property type="project" value="InterPro"/>
</dbReference>
<dbReference type="GO" id="GO:0006298">
    <property type="term" value="P:mismatch repair"/>
    <property type="evidence" value="ECO:0007669"/>
    <property type="project" value="TreeGrafter"/>
</dbReference>
<evidence type="ECO:0000256" key="5">
    <source>
        <dbReference type="ARBA" id="ARBA00022705"/>
    </source>
</evidence>
<keyword evidence="9 13" id="KW-0238">DNA-binding</keyword>
<dbReference type="AlphaFoldDB" id="A0AAV9NCV8"/>
<dbReference type="RefSeq" id="XP_064706654.1">
    <property type="nucleotide sequence ID" value="XM_064845800.1"/>
</dbReference>
<feature type="region of interest" description="Disordered" evidence="14">
    <location>
        <begin position="868"/>
        <end position="891"/>
    </location>
</feature>
<evidence type="ECO:0000256" key="10">
    <source>
        <dbReference type="ARBA" id="ARBA00023242"/>
    </source>
</evidence>
<gene>
    <name evidence="18" type="ORF">LTR84_002186</name>
</gene>
<evidence type="ECO:0000313" key="18">
    <source>
        <dbReference type="EMBL" id="KAK5053212.1"/>
    </source>
</evidence>
<evidence type="ECO:0000256" key="6">
    <source>
        <dbReference type="ARBA" id="ARBA00022741"/>
    </source>
</evidence>
<reference evidence="18 19" key="1">
    <citation type="submission" date="2023-08" db="EMBL/GenBank/DDBJ databases">
        <title>Black Yeasts Isolated from many extreme environments.</title>
        <authorList>
            <person name="Coleine C."/>
            <person name="Stajich J.E."/>
            <person name="Selbmann L."/>
        </authorList>
    </citation>
    <scope>NUCLEOTIDE SEQUENCE [LARGE SCALE GENOMIC DNA]</scope>
    <source>
        <strain evidence="18 19">CCFEE 5792</strain>
    </source>
</reference>
<dbReference type="PROSITE" id="PS01251">
    <property type="entry name" value="PCNA_1"/>
    <property type="match status" value="1"/>
</dbReference>
<feature type="compositionally biased region" description="Polar residues" evidence="14">
    <location>
        <begin position="1"/>
        <end position="12"/>
    </location>
</feature>
<dbReference type="InterPro" id="IPR022648">
    <property type="entry name" value="Pr_cel_nuc_antig_N"/>
</dbReference>
<proteinExistence type="inferred from homology"/>
<evidence type="ECO:0000256" key="8">
    <source>
        <dbReference type="ARBA" id="ARBA00022840"/>
    </source>
</evidence>
<dbReference type="InterPro" id="IPR022659">
    <property type="entry name" value="Pr_cel_nuc_antig_CS"/>
</dbReference>
<dbReference type="GO" id="GO:0043626">
    <property type="term" value="C:PCNA complex"/>
    <property type="evidence" value="ECO:0007669"/>
    <property type="project" value="UniProtKB-ARBA"/>
</dbReference>
<feature type="compositionally biased region" description="Low complexity" evidence="14">
    <location>
        <begin position="177"/>
        <end position="191"/>
    </location>
</feature>
<feature type="compositionally biased region" description="Polar residues" evidence="14">
    <location>
        <begin position="24"/>
        <end position="33"/>
    </location>
</feature>
<dbReference type="FunFam" id="3.10.150.10:FF:000006">
    <property type="entry name" value="Proliferating cell nuclear antigen"/>
    <property type="match status" value="1"/>
</dbReference>
<dbReference type="SUPFAM" id="SSF55979">
    <property type="entry name" value="DNA clamp"/>
    <property type="match status" value="2"/>
</dbReference>
<dbReference type="InterPro" id="IPR022649">
    <property type="entry name" value="Pr_cel_nuc_antig_C"/>
</dbReference>
<evidence type="ECO:0000256" key="9">
    <source>
        <dbReference type="ARBA" id="ARBA00023125"/>
    </source>
</evidence>
<dbReference type="FunFam" id="3.10.150.10:FF:000008">
    <property type="entry name" value="Proliferating cell nuclear antigen"/>
    <property type="match status" value="1"/>
</dbReference>
<dbReference type="InterPro" id="IPR029056">
    <property type="entry name" value="Ribokinase-like"/>
</dbReference>